<evidence type="ECO:0000256" key="3">
    <source>
        <dbReference type="ARBA" id="ARBA00022989"/>
    </source>
</evidence>
<dbReference type="InterPro" id="IPR052081">
    <property type="entry name" value="Dispatched_Hh_regulator"/>
</dbReference>
<comment type="caution">
    <text evidence="9">The sequence shown here is derived from an EMBL/GenBank/DDBJ whole genome shotgun (WGS) entry which is preliminary data.</text>
</comment>
<comment type="similarity">
    <text evidence="6">Belongs to the dispatched family.</text>
</comment>
<sequence>LTGVLPLISLYFNRVILSENAEVGFDTSNTEYSGQRQAWKKLSFVLQTTNRVTLGANTTSVQKRETFNAKEEPLIMASHAAQNRKRRGWTDNLMSAFTNIPCYEAPLPLMNHLSQLVVEVPSYGSIWDMGFLKRLCGLHAGISHAVRPFESYTPYRNVYSLANFFACISPNFLVNCTELTTADVNVVRKLVESCVPYRQRIIDCRLACGENCNDNSCPGIPRNCSTAMMADLFYRILPRNLRAQPFHVNAFLPVFTRMGYATQNIWLPLSDYDHLEVAIKNYTEAVGLEMKGLLMELKRDRLLSAAITDSFYSLIAAFLVTGCVAIHSRSILYAFAVQIQLLLSVLCALAIYACFTSDFPLLNLVIFVLLIAVGSDDAFLLHSHFPDELNEESFYEALAHTASTMFLTSFSTAVPFFVNILSNVIVFRCFGLFAGLTMCVNFVLVISFLPTFLIIQKKYFSCLPKLPDLSKYFSTSIKVVFPQVLIQGRFVWLASLSLVVVSCFYISLENLSLPKYNPLQLFRSDNPHEWYDNHAQPIFEFVEAKIAIPLHARLVWGIKPVKQPDMFRDLTDPPLEDDPTFTLATVPDVKQLARTLKRIRALPFVEHPSPYWPEQFLTWSSK</sequence>
<dbReference type="PANTHER" id="PTHR45951">
    <property type="entry name" value="PROTEIN DISPATCHED-RELATED"/>
    <property type="match status" value="1"/>
</dbReference>
<keyword evidence="2 7" id="KW-0812">Transmembrane</keyword>
<feature type="transmembrane region" description="Helical" evidence="7">
    <location>
        <begin position="302"/>
        <end position="327"/>
    </location>
</feature>
<gene>
    <name evidence="9" type="ORF">MSPICULIGERA_LOCUS6663</name>
</gene>
<name>A0AA36FZV8_9BILA</name>
<feature type="transmembrane region" description="Helical" evidence="7">
    <location>
        <begin position="333"/>
        <end position="355"/>
    </location>
</feature>
<dbReference type="InterPro" id="IPR053958">
    <property type="entry name" value="HMGCR/SNAP/NPC1-like_SSD"/>
</dbReference>
<feature type="non-terminal residue" evidence="9">
    <location>
        <position position="1"/>
    </location>
</feature>
<evidence type="ECO:0000256" key="2">
    <source>
        <dbReference type="ARBA" id="ARBA00022692"/>
    </source>
</evidence>
<reference evidence="9" key="1">
    <citation type="submission" date="2023-06" db="EMBL/GenBank/DDBJ databases">
        <authorList>
            <person name="Delattre M."/>
        </authorList>
    </citation>
    <scope>NUCLEOTIDE SEQUENCE</scope>
    <source>
        <strain evidence="9">AF72</strain>
    </source>
</reference>
<evidence type="ECO:0000256" key="6">
    <source>
        <dbReference type="ARBA" id="ARBA00038046"/>
    </source>
</evidence>
<dbReference type="AlphaFoldDB" id="A0AA36FZV8"/>
<evidence type="ECO:0000256" key="5">
    <source>
        <dbReference type="ARBA" id="ARBA00023180"/>
    </source>
</evidence>
<dbReference type="EMBL" id="CATQJA010001670">
    <property type="protein sequence ID" value="CAJ0568136.1"/>
    <property type="molecule type" value="Genomic_DNA"/>
</dbReference>
<dbReference type="PANTHER" id="PTHR45951:SF8">
    <property type="entry name" value="CHE-14 PROTEIN"/>
    <property type="match status" value="1"/>
</dbReference>
<accession>A0AA36FZV8</accession>
<feature type="non-terminal residue" evidence="9">
    <location>
        <position position="622"/>
    </location>
</feature>
<keyword evidence="4 7" id="KW-0472">Membrane</keyword>
<keyword evidence="10" id="KW-1185">Reference proteome</keyword>
<feature type="transmembrane region" description="Helical" evidence="7">
    <location>
        <begin position="397"/>
        <end position="418"/>
    </location>
</feature>
<feature type="transmembrane region" description="Helical" evidence="7">
    <location>
        <begin position="430"/>
        <end position="455"/>
    </location>
</feature>
<dbReference type="InterPro" id="IPR000731">
    <property type="entry name" value="SSD"/>
</dbReference>
<keyword evidence="3 7" id="KW-1133">Transmembrane helix</keyword>
<dbReference type="SUPFAM" id="SSF82866">
    <property type="entry name" value="Multidrug efflux transporter AcrB transmembrane domain"/>
    <property type="match status" value="1"/>
</dbReference>
<dbReference type="Pfam" id="PF12349">
    <property type="entry name" value="Sterol-sensing"/>
    <property type="match status" value="1"/>
</dbReference>
<protein>
    <recommendedName>
        <fullName evidence="8">SSD domain-containing protein</fullName>
    </recommendedName>
</protein>
<proteinExistence type="inferred from homology"/>
<dbReference type="Gene3D" id="1.20.1640.10">
    <property type="entry name" value="Multidrug efflux transporter AcrB transmembrane domain"/>
    <property type="match status" value="1"/>
</dbReference>
<comment type="subcellular location">
    <subcellularLocation>
        <location evidence="1">Membrane</location>
        <topology evidence="1">Multi-pass membrane protein</topology>
    </subcellularLocation>
</comment>
<evidence type="ECO:0000256" key="7">
    <source>
        <dbReference type="SAM" id="Phobius"/>
    </source>
</evidence>
<evidence type="ECO:0000259" key="8">
    <source>
        <dbReference type="PROSITE" id="PS50156"/>
    </source>
</evidence>
<feature type="transmembrane region" description="Helical" evidence="7">
    <location>
        <begin position="490"/>
        <end position="508"/>
    </location>
</feature>
<dbReference type="PROSITE" id="PS50156">
    <property type="entry name" value="SSD"/>
    <property type="match status" value="1"/>
</dbReference>
<evidence type="ECO:0000313" key="10">
    <source>
        <dbReference type="Proteomes" id="UP001177023"/>
    </source>
</evidence>
<dbReference type="GO" id="GO:0007224">
    <property type="term" value="P:smoothened signaling pathway"/>
    <property type="evidence" value="ECO:0007669"/>
    <property type="project" value="TreeGrafter"/>
</dbReference>
<dbReference type="GO" id="GO:0022857">
    <property type="term" value="F:transmembrane transporter activity"/>
    <property type="evidence" value="ECO:0007669"/>
    <property type="project" value="TreeGrafter"/>
</dbReference>
<dbReference type="GO" id="GO:0016020">
    <property type="term" value="C:membrane"/>
    <property type="evidence" value="ECO:0007669"/>
    <property type="project" value="UniProtKB-SubCell"/>
</dbReference>
<organism evidence="9 10">
    <name type="scientific">Mesorhabditis spiculigera</name>
    <dbReference type="NCBI Taxonomy" id="96644"/>
    <lineage>
        <taxon>Eukaryota</taxon>
        <taxon>Metazoa</taxon>
        <taxon>Ecdysozoa</taxon>
        <taxon>Nematoda</taxon>
        <taxon>Chromadorea</taxon>
        <taxon>Rhabditida</taxon>
        <taxon>Rhabditina</taxon>
        <taxon>Rhabditomorpha</taxon>
        <taxon>Rhabditoidea</taxon>
        <taxon>Rhabditidae</taxon>
        <taxon>Mesorhabditinae</taxon>
        <taxon>Mesorhabditis</taxon>
    </lineage>
</organism>
<feature type="domain" description="SSD" evidence="8">
    <location>
        <begin position="334"/>
        <end position="455"/>
    </location>
</feature>
<evidence type="ECO:0000313" key="9">
    <source>
        <dbReference type="EMBL" id="CAJ0568136.1"/>
    </source>
</evidence>
<keyword evidence="5" id="KW-0325">Glycoprotein</keyword>
<evidence type="ECO:0000256" key="1">
    <source>
        <dbReference type="ARBA" id="ARBA00004141"/>
    </source>
</evidence>
<dbReference type="Proteomes" id="UP001177023">
    <property type="component" value="Unassembled WGS sequence"/>
</dbReference>
<evidence type="ECO:0000256" key="4">
    <source>
        <dbReference type="ARBA" id="ARBA00023136"/>
    </source>
</evidence>